<feature type="domain" description="Anoctamin transmembrane" evidence="6">
    <location>
        <begin position="268"/>
        <end position="706"/>
    </location>
</feature>
<dbReference type="GO" id="GO:0005254">
    <property type="term" value="F:chloride channel activity"/>
    <property type="evidence" value="ECO:0007669"/>
    <property type="project" value="TreeGrafter"/>
</dbReference>
<dbReference type="GO" id="GO:0016020">
    <property type="term" value="C:membrane"/>
    <property type="evidence" value="ECO:0007669"/>
    <property type="project" value="UniProtKB-SubCell"/>
</dbReference>
<proteinExistence type="predicted"/>
<dbReference type="STRING" id="180498.A0A067KX90"/>
<evidence type="ECO:0000259" key="6">
    <source>
        <dbReference type="Pfam" id="PF04547"/>
    </source>
</evidence>
<feature type="transmembrane region" description="Helical" evidence="5">
    <location>
        <begin position="470"/>
        <end position="491"/>
    </location>
</feature>
<keyword evidence="8" id="KW-1185">Reference proteome</keyword>
<evidence type="ECO:0000313" key="7">
    <source>
        <dbReference type="EMBL" id="KDP40811.1"/>
    </source>
</evidence>
<evidence type="ECO:0000256" key="4">
    <source>
        <dbReference type="ARBA" id="ARBA00023136"/>
    </source>
</evidence>
<protein>
    <recommendedName>
        <fullName evidence="6">Anoctamin transmembrane domain-containing protein</fullName>
    </recommendedName>
</protein>
<feature type="transmembrane region" description="Helical" evidence="5">
    <location>
        <begin position="309"/>
        <end position="329"/>
    </location>
</feature>
<reference evidence="7 8" key="1">
    <citation type="journal article" date="2014" name="PLoS ONE">
        <title>Global Analysis of Gene Expression Profiles in Physic Nut (Jatropha curcas L.) Seedlings Exposed to Salt Stress.</title>
        <authorList>
            <person name="Zhang L."/>
            <person name="Zhang C."/>
            <person name="Wu P."/>
            <person name="Chen Y."/>
            <person name="Li M."/>
            <person name="Jiang H."/>
            <person name="Wu G."/>
        </authorList>
    </citation>
    <scope>NUCLEOTIDE SEQUENCE [LARGE SCALE GENOMIC DNA]</scope>
    <source>
        <strain evidence="8">cv. GZQX0401</strain>
        <tissue evidence="7">Young leaves</tissue>
    </source>
</reference>
<keyword evidence="2 5" id="KW-0812">Transmembrane</keyword>
<comment type="subcellular location">
    <subcellularLocation>
        <location evidence="1">Membrane</location>
        <topology evidence="1">Multi-pass membrane protein</topology>
    </subcellularLocation>
</comment>
<evidence type="ECO:0000256" key="3">
    <source>
        <dbReference type="ARBA" id="ARBA00022989"/>
    </source>
</evidence>
<feature type="transmembrane region" description="Helical" evidence="5">
    <location>
        <begin position="630"/>
        <end position="659"/>
    </location>
</feature>
<evidence type="ECO:0000313" key="8">
    <source>
        <dbReference type="Proteomes" id="UP000027138"/>
    </source>
</evidence>
<dbReference type="PANTHER" id="PTHR12308:SF73">
    <property type="entry name" value="ANOCTAMIN"/>
    <property type="match status" value="1"/>
</dbReference>
<dbReference type="InterPro" id="IPR007632">
    <property type="entry name" value="Anoctamin"/>
</dbReference>
<dbReference type="OrthoDB" id="296386at2759"/>
<name>A0A067KX90_JATCU</name>
<evidence type="ECO:0000256" key="5">
    <source>
        <dbReference type="SAM" id="Phobius"/>
    </source>
</evidence>
<feature type="transmembrane region" description="Helical" evidence="5">
    <location>
        <begin position="671"/>
        <end position="689"/>
    </location>
</feature>
<dbReference type="PANTHER" id="PTHR12308">
    <property type="entry name" value="ANOCTAMIN"/>
    <property type="match status" value="1"/>
</dbReference>
<feature type="transmembrane region" description="Helical" evidence="5">
    <location>
        <begin position="274"/>
        <end position="297"/>
    </location>
</feature>
<feature type="transmembrane region" description="Helical" evidence="5">
    <location>
        <begin position="590"/>
        <end position="610"/>
    </location>
</feature>
<dbReference type="InterPro" id="IPR049452">
    <property type="entry name" value="Anoctamin_TM"/>
</dbReference>
<dbReference type="AlphaFoldDB" id="A0A067KX90"/>
<sequence length="736" mass="85435">MNDHAEEQAVYEMCVVVPRRSMKEEDEDCDCVEVLVKELKNVGFIIDRALGLTDEFIKILEMNDHAEEQAVYEMCVVVPRRSMKEEDEDCDCVEVLVKELKNVGFIIDRALGLTDEFIKLAAPLETLGKAASQLKMKKPTYIVYTDEGITVICLTLFLGLDLQFEWEEVKAFVRQPDGSLFSWCERFDCYHHLLYGIVNKAKVDTTLKLDGKEYLWEVGESLLRKLESEGIVKQIFPLHDEIKRKELLKHWVLNWRHFTNQQIDEMYSYFGLKIAIYFTFLSMYTRWLLFPAVFGLLVQLVDFGSLQFLALPAFFVNITLWAVLFFQFWKRKNSAVVTRWQIQYSSLAGQGCKILSTEMSCLQSHLERVKNLGIDKMKEKEAYQRYEWFGHLMQFRNNAIIILSIICLQLPFELAYAHLYEVMDSDMMKFGLTAAYLVLIQYFTRLGGKISVKLIQYENNETTEYQAASLVYKVFGLYFMQSYIGVFYHALLHRNFKTLRQVLIQRLIVCQLLDNLLENSLPYLKYSYKKYWAVRNKKKRDNEPSNEKIQFNSKVEKEYLKPTYSACIGEELEDGLFDDFLQLTLQFGMIMMFACAFPLAFAFAAVNTFAQVRTDAMKLLSMLKRPVPRAAATIGAWLNIFQFLIVMSICTNSALLVCLYDQEGKWKIEPGLAAILILEHVLLLIKFGVSRFLPEEPHWVRANRAKNATQAQGFCSRQLLRSISGGEKTFALKKAE</sequence>
<feature type="transmembrane region" description="Helical" evidence="5">
    <location>
        <begin position="399"/>
        <end position="419"/>
    </location>
</feature>
<keyword evidence="3 5" id="KW-1133">Transmembrane helix</keyword>
<keyword evidence="4 5" id="KW-0472">Membrane</keyword>
<evidence type="ECO:0000256" key="2">
    <source>
        <dbReference type="ARBA" id="ARBA00022692"/>
    </source>
</evidence>
<organism evidence="7 8">
    <name type="scientific">Jatropha curcas</name>
    <name type="common">Barbados nut</name>
    <dbReference type="NCBI Taxonomy" id="180498"/>
    <lineage>
        <taxon>Eukaryota</taxon>
        <taxon>Viridiplantae</taxon>
        <taxon>Streptophyta</taxon>
        <taxon>Embryophyta</taxon>
        <taxon>Tracheophyta</taxon>
        <taxon>Spermatophyta</taxon>
        <taxon>Magnoliopsida</taxon>
        <taxon>eudicotyledons</taxon>
        <taxon>Gunneridae</taxon>
        <taxon>Pentapetalae</taxon>
        <taxon>rosids</taxon>
        <taxon>fabids</taxon>
        <taxon>Malpighiales</taxon>
        <taxon>Euphorbiaceae</taxon>
        <taxon>Crotonoideae</taxon>
        <taxon>Jatropheae</taxon>
        <taxon>Jatropha</taxon>
    </lineage>
</organism>
<dbReference type="Proteomes" id="UP000027138">
    <property type="component" value="Unassembled WGS sequence"/>
</dbReference>
<accession>A0A067KX90</accession>
<dbReference type="Pfam" id="PF04547">
    <property type="entry name" value="Anoctamin"/>
    <property type="match status" value="1"/>
</dbReference>
<evidence type="ECO:0000256" key="1">
    <source>
        <dbReference type="ARBA" id="ARBA00004141"/>
    </source>
</evidence>
<dbReference type="EMBL" id="KK914327">
    <property type="protein sequence ID" value="KDP40811.1"/>
    <property type="molecule type" value="Genomic_DNA"/>
</dbReference>
<gene>
    <name evidence="7" type="ORF">JCGZ_24810</name>
</gene>